<evidence type="ECO:0000313" key="2">
    <source>
        <dbReference type="Proteomes" id="UP001156882"/>
    </source>
</evidence>
<sequence length="124" mass="13624">MACSSSKEWPGAIAISIWSRESVREGKIVRQRTIKALGRKDALIASGELDRLAASIARHSERGLILSDMEAGHIATRRIGGPLLCGTASLRIFWRGMTHCLNGNVTERGSLPHLKCYRRTPMPS</sequence>
<name>A0ABQ6CX60_9HYPH</name>
<proteinExistence type="predicted"/>
<accession>A0ABQ6CX60</accession>
<keyword evidence="2" id="KW-1185">Reference proteome</keyword>
<reference evidence="2" key="1">
    <citation type="journal article" date="2019" name="Int. J. Syst. Evol. Microbiol.">
        <title>The Global Catalogue of Microorganisms (GCM) 10K type strain sequencing project: providing services to taxonomists for standard genome sequencing and annotation.</title>
        <authorList>
            <consortium name="The Broad Institute Genomics Platform"/>
            <consortium name="The Broad Institute Genome Sequencing Center for Infectious Disease"/>
            <person name="Wu L."/>
            <person name="Ma J."/>
        </authorList>
    </citation>
    <scope>NUCLEOTIDE SEQUENCE [LARGE SCALE GENOMIC DNA]</scope>
    <source>
        <strain evidence="2">NBRC 101365</strain>
    </source>
</reference>
<gene>
    <name evidence="1" type="ORF">GCM10007874_58770</name>
</gene>
<dbReference type="EMBL" id="BSPC01000066">
    <property type="protein sequence ID" value="GLS22857.1"/>
    <property type="molecule type" value="Genomic_DNA"/>
</dbReference>
<protein>
    <submittedName>
        <fullName evidence="1">Uncharacterized protein</fullName>
    </submittedName>
</protein>
<organism evidence="1 2">
    <name type="scientific">Labrys miyagiensis</name>
    <dbReference type="NCBI Taxonomy" id="346912"/>
    <lineage>
        <taxon>Bacteria</taxon>
        <taxon>Pseudomonadati</taxon>
        <taxon>Pseudomonadota</taxon>
        <taxon>Alphaproteobacteria</taxon>
        <taxon>Hyphomicrobiales</taxon>
        <taxon>Xanthobacteraceae</taxon>
        <taxon>Labrys</taxon>
    </lineage>
</organism>
<evidence type="ECO:0000313" key="1">
    <source>
        <dbReference type="EMBL" id="GLS22857.1"/>
    </source>
</evidence>
<dbReference type="Proteomes" id="UP001156882">
    <property type="component" value="Unassembled WGS sequence"/>
</dbReference>
<comment type="caution">
    <text evidence="1">The sequence shown here is derived from an EMBL/GenBank/DDBJ whole genome shotgun (WGS) entry which is preliminary data.</text>
</comment>